<keyword evidence="2" id="KW-1185">Reference proteome</keyword>
<evidence type="ECO:0008006" key="3">
    <source>
        <dbReference type="Google" id="ProtNLM"/>
    </source>
</evidence>
<sequence length="107" mass="12419">MFDNKLIVLYRLEPGCLGPDGIDHIDTFCNLAQQTLAAFDTDSCQWLLEPRFNKQLDEMAYCLANKMLTRAQAAKYLQRFGHDLEQVQEVFEDKLTDLINQYIARKS</sequence>
<dbReference type="EMBL" id="JAKIKU010000003">
    <property type="protein sequence ID" value="MCL1044997.1"/>
    <property type="molecule type" value="Genomic_DNA"/>
</dbReference>
<protein>
    <recommendedName>
        <fullName evidence="3">Orphan protein</fullName>
    </recommendedName>
</protein>
<name>A0ABT0KMC5_9GAMM</name>
<evidence type="ECO:0000313" key="1">
    <source>
        <dbReference type="EMBL" id="MCL1044997.1"/>
    </source>
</evidence>
<organism evidence="1 2">
    <name type="scientific">Shewanella electrodiphila</name>
    <dbReference type="NCBI Taxonomy" id="934143"/>
    <lineage>
        <taxon>Bacteria</taxon>
        <taxon>Pseudomonadati</taxon>
        <taxon>Pseudomonadota</taxon>
        <taxon>Gammaproteobacteria</taxon>
        <taxon>Alteromonadales</taxon>
        <taxon>Shewanellaceae</taxon>
        <taxon>Shewanella</taxon>
    </lineage>
</organism>
<evidence type="ECO:0000313" key="2">
    <source>
        <dbReference type="Proteomes" id="UP001202134"/>
    </source>
</evidence>
<reference evidence="1 2" key="1">
    <citation type="submission" date="2022-01" db="EMBL/GenBank/DDBJ databases">
        <title>Whole genome-based taxonomy of the Shewanellaceae.</title>
        <authorList>
            <person name="Martin-Rodriguez A.J."/>
        </authorList>
    </citation>
    <scope>NUCLEOTIDE SEQUENCE [LARGE SCALE GENOMIC DNA]</scope>
    <source>
        <strain evidence="1 2">DSM 24955</strain>
    </source>
</reference>
<dbReference type="RefSeq" id="WP_102527360.1">
    <property type="nucleotide sequence ID" value="NZ_JAKIKU010000003.1"/>
</dbReference>
<proteinExistence type="predicted"/>
<comment type="caution">
    <text evidence="1">The sequence shown here is derived from an EMBL/GenBank/DDBJ whole genome shotgun (WGS) entry which is preliminary data.</text>
</comment>
<accession>A0ABT0KMC5</accession>
<dbReference type="Proteomes" id="UP001202134">
    <property type="component" value="Unassembled WGS sequence"/>
</dbReference>
<gene>
    <name evidence="1" type="ORF">L2737_06590</name>
</gene>